<organism evidence="1 2">
    <name type="scientific">Staurois parvus</name>
    <dbReference type="NCBI Taxonomy" id="386267"/>
    <lineage>
        <taxon>Eukaryota</taxon>
        <taxon>Metazoa</taxon>
        <taxon>Chordata</taxon>
        <taxon>Craniata</taxon>
        <taxon>Vertebrata</taxon>
        <taxon>Euteleostomi</taxon>
        <taxon>Amphibia</taxon>
        <taxon>Batrachia</taxon>
        <taxon>Anura</taxon>
        <taxon>Neobatrachia</taxon>
        <taxon>Ranoidea</taxon>
        <taxon>Ranidae</taxon>
        <taxon>Staurois</taxon>
    </lineage>
</organism>
<evidence type="ECO:0000313" key="1">
    <source>
        <dbReference type="EMBL" id="CAI9614459.1"/>
    </source>
</evidence>
<sequence length="39" mass="4140">SQSAALLAYAQWAPGCKAASCYSWVPTLKMPVPGREDGQ</sequence>
<comment type="caution">
    <text evidence="1">The sequence shown here is derived from an EMBL/GenBank/DDBJ whole genome shotgun (WGS) entry which is preliminary data.</text>
</comment>
<gene>
    <name evidence="1" type="ORF">SPARVUS_LOCUS15057094</name>
</gene>
<keyword evidence="2" id="KW-1185">Reference proteome</keyword>
<dbReference type="EMBL" id="CATNWA010019684">
    <property type="protein sequence ID" value="CAI9614459.1"/>
    <property type="molecule type" value="Genomic_DNA"/>
</dbReference>
<proteinExistence type="predicted"/>
<reference evidence="1" key="1">
    <citation type="submission" date="2023-05" db="EMBL/GenBank/DDBJ databases">
        <authorList>
            <person name="Stuckert A."/>
        </authorList>
    </citation>
    <scope>NUCLEOTIDE SEQUENCE</scope>
</reference>
<protein>
    <submittedName>
        <fullName evidence="1">Uncharacterized protein</fullName>
    </submittedName>
</protein>
<name>A0ABN9GYB0_9NEOB</name>
<accession>A0ABN9GYB0</accession>
<evidence type="ECO:0000313" key="2">
    <source>
        <dbReference type="Proteomes" id="UP001162483"/>
    </source>
</evidence>
<dbReference type="Proteomes" id="UP001162483">
    <property type="component" value="Unassembled WGS sequence"/>
</dbReference>
<feature type="non-terminal residue" evidence="1">
    <location>
        <position position="1"/>
    </location>
</feature>